<feature type="transmembrane region" description="Helical" evidence="8">
    <location>
        <begin position="214"/>
        <end position="233"/>
    </location>
</feature>
<evidence type="ECO:0000259" key="9">
    <source>
        <dbReference type="Pfam" id="PF13231"/>
    </source>
</evidence>
<dbReference type="InterPro" id="IPR038731">
    <property type="entry name" value="RgtA/B/C-like"/>
</dbReference>
<feature type="transmembrane region" description="Helical" evidence="8">
    <location>
        <begin position="30"/>
        <end position="50"/>
    </location>
</feature>
<dbReference type="KEGG" id="slc:SL103_33900"/>
<dbReference type="GO" id="GO:0009103">
    <property type="term" value="P:lipopolysaccharide biosynthetic process"/>
    <property type="evidence" value="ECO:0007669"/>
    <property type="project" value="UniProtKB-ARBA"/>
</dbReference>
<dbReference type="PANTHER" id="PTHR33908:SF11">
    <property type="entry name" value="MEMBRANE PROTEIN"/>
    <property type="match status" value="1"/>
</dbReference>
<keyword evidence="11" id="KW-1185">Reference proteome</keyword>
<proteinExistence type="predicted"/>
<dbReference type="Pfam" id="PF13231">
    <property type="entry name" value="PMT_2"/>
    <property type="match status" value="1"/>
</dbReference>
<keyword evidence="7 8" id="KW-0472">Membrane</keyword>
<keyword evidence="2" id="KW-1003">Cell membrane</keyword>
<feature type="transmembrane region" description="Helical" evidence="8">
    <location>
        <begin position="92"/>
        <end position="113"/>
    </location>
</feature>
<dbReference type="InterPro" id="IPR050297">
    <property type="entry name" value="LipidA_mod_glycosyltrf_83"/>
</dbReference>
<dbReference type="EMBL" id="CP017157">
    <property type="protein sequence ID" value="AOP50591.1"/>
    <property type="molecule type" value="Genomic_DNA"/>
</dbReference>
<evidence type="ECO:0000256" key="4">
    <source>
        <dbReference type="ARBA" id="ARBA00022679"/>
    </source>
</evidence>
<evidence type="ECO:0000256" key="3">
    <source>
        <dbReference type="ARBA" id="ARBA00022676"/>
    </source>
</evidence>
<keyword evidence="5 8" id="KW-0812">Transmembrane</keyword>
<dbReference type="PANTHER" id="PTHR33908">
    <property type="entry name" value="MANNOSYLTRANSFERASE YKCB-RELATED"/>
    <property type="match status" value="1"/>
</dbReference>
<reference evidence="10 11" key="1">
    <citation type="submission" date="2016-09" db="EMBL/GenBank/DDBJ databases">
        <title>Complete genome sequencing of Streptomyces lydicus 103 and metabolic pathways analysis of antibiotic biosynthesis.</title>
        <authorList>
            <person name="Jia N."/>
            <person name="Ding M.-Z."/>
            <person name="Gao F."/>
            <person name="Yuan Y.-J."/>
        </authorList>
    </citation>
    <scope>NUCLEOTIDE SEQUENCE [LARGE SCALE GENOMIC DNA]</scope>
    <source>
        <strain evidence="10 11">103</strain>
    </source>
</reference>
<name>A0A1D7VV23_9ACTN</name>
<evidence type="ECO:0000256" key="1">
    <source>
        <dbReference type="ARBA" id="ARBA00004651"/>
    </source>
</evidence>
<keyword evidence="4" id="KW-0808">Transferase</keyword>
<evidence type="ECO:0000256" key="7">
    <source>
        <dbReference type="ARBA" id="ARBA00023136"/>
    </source>
</evidence>
<keyword evidence="3" id="KW-0328">Glycosyltransferase</keyword>
<accession>A0A1D7VV23</accession>
<evidence type="ECO:0000313" key="11">
    <source>
        <dbReference type="Proteomes" id="UP000094094"/>
    </source>
</evidence>
<feature type="domain" description="Glycosyltransferase RgtA/B/C/D-like" evidence="9">
    <location>
        <begin position="71"/>
        <end position="231"/>
    </location>
</feature>
<protein>
    <recommendedName>
        <fullName evidence="9">Glycosyltransferase RgtA/B/C/D-like domain-containing protein</fullName>
    </recommendedName>
</protein>
<evidence type="ECO:0000313" key="10">
    <source>
        <dbReference type="EMBL" id="AOP50591.1"/>
    </source>
</evidence>
<evidence type="ECO:0000256" key="8">
    <source>
        <dbReference type="SAM" id="Phobius"/>
    </source>
</evidence>
<dbReference type="GO" id="GO:0005886">
    <property type="term" value="C:plasma membrane"/>
    <property type="evidence" value="ECO:0007669"/>
    <property type="project" value="UniProtKB-SubCell"/>
</dbReference>
<dbReference type="RefSeq" id="WP_069572797.1">
    <property type="nucleotide sequence ID" value="NZ_CP017157.1"/>
</dbReference>
<keyword evidence="6 8" id="KW-1133">Transmembrane helix</keyword>
<comment type="subcellular location">
    <subcellularLocation>
        <location evidence="1">Cell membrane</location>
        <topology evidence="1">Multi-pass membrane protein</topology>
    </subcellularLocation>
</comment>
<dbReference type="GO" id="GO:0016763">
    <property type="term" value="F:pentosyltransferase activity"/>
    <property type="evidence" value="ECO:0007669"/>
    <property type="project" value="TreeGrafter"/>
</dbReference>
<feature type="transmembrane region" description="Helical" evidence="8">
    <location>
        <begin position="342"/>
        <end position="363"/>
    </location>
</feature>
<dbReference type="AlphaFoldDB" id="A0A1D7VV23"/>
<feature type="transmembrane region" description="Helical" evidence="8">
    <location>
        <begin position="256"/>
        <end position="278"/>
    </location>
</feature>
<evidence type="ECO:0000256" key="6">
    <source>
        <dbReference type="ARBA" id="ARBA00022989"/>
    </source>
</evidence>
<dbReference type="Proteomes" id="UP000094094">
    <property type="component" value="Chromosome"/>
</dbReference>
<organism evidence="10 11">
    <name type="scientific">Streptomyces lydicus</name>
    <dbReference type="NCBI Taxonomy" id="47763"/>
    <lineage>
        <taxon>Bacteria</taxon>
        <taxon>Bacillati</taxon>
        <taxon>Actinomycetota</taxon>
        <taxon>Actinomycetes</taxon>
        <taxon>Kitasatosporales</taxon>
        <taxon>Streptomycetaceae</taxon>
        <taxon>Streptomyces</taxon>
    </lineage>
</organism>
<sequence>MTTSLDRDTRAAAGAGGPGLRPVPVAWRPVAVVVAALAVLLFAFAGEYGYHADELYFRLLGEHGFAWGYVDQPPLLPMAVRAAMAVFGDSMWAIRVPAVLCAAAVTALGAMIAAELGGTRRAQTLTAFGVATSTMVLSFGHWILTTSFDTVAWAAVLLFALRVLLRGEGKWWLWAGVVVGVALYAKYIVLLLPVALLLGMALVGPRKVFADRRLYAGTALALVIGAPNLIYQITHDFPQLQMAEGLAGTDGEANRAMFATNLILLFGPALFVLCVIGLVKLFRVPEWKPVRALGVGYLAATAASYLIEGGRPDYTGGLLIALLAAGCVRADRWAGRRKLRLSVLAVSLVLSAAAQMLLSLPVIPKSGLRDFQVASMPLETVGWPRVVQQTEAAYRALPAGERSRAVVLTENFGEAGALDRYGHGLPAVYSGHNELHKWGPPPESADVVVVVGNIERSLLDAGFASCKVVDHIDNRLGIDNPEQGVAITVCHDRKKPWSALWPAYRHYNAYL</sequence>
<evidence type="ECO:0000256" key="5">
    <source>
        <dbReference type="ARBA" id="ARBA00022692"/>
    </source>
</evidence>
<gene>
    <name evidence="10" type="ORF">SL103_33900</name>
</gene>
<feature type="transmembrane region" description="Helical" evidence="8">
    <location>
        <begin position="171"/>
        <end position="202"/>
    </location>
</feature>
<evidence type="ECO:0000256" key="2">
    <source>
        <dbReference type="ARBA" id="ARBA00022475"/>
    </source>
</evidence>